<reference evidence="3 4" key="1">
    <citation type="journal article" date="2021" name="J. Hered.">
        <title>A chromosome-level genome assembly of the parasitoid wasp, Cotesia glomerata (Hymenoptera: Braconidae).</title>
        <authorList>
            <person name="Pinto B.J."/>
            <person name="Weis J.J."/>
            <person name="Gamble T."/>
            <person name="Ode P.J."/>
            <person name="Paul R."/>
            <person name="Zaspel J.M."/>
        </authorList>
    </citation>
    <scope>NUCLEOTIDE SEQUENCE [LARGE SCALE GENOMIC DNA]</scope>
    <source>
        <strain evidence="3">CgM1</strain>
    </source>
</reference>
<comment type="caution">
    <text evidence="3">The sequence shown here is derived from an EMBL/GenBank/DDBJ whole genome shotgun (WGS) entry which is preliminary data.</text>
</comment>
<dbReference type="EMBL" id="JAHXZJ010001864">
    <property type="protein sequence ID" value="KAH0549176.1"/>
    <property type="molecule type" value="Genomic_DNA"/>
</dbReference>
<accession>A0AAV7IBQ5</accession>
<dbReference type="AlphaFoldDB" id="A0AAV7IBQ5"/>
<name>A0AAV7IBQ5_COTGL</name>
<feature type="chain" id="PRO_5043742500" evidence="2">
    <location>
        <begin position="26"/>
        <end position="116"/>
    </location>
</feature>
<protein>
    <submittedName>
        <fullName evidence="3">Uncharacterized protein</fullName>
    </submittedName>
</protein>
<gene>
    <name evidence="3" type="ORF">KQX54_006730</name>
</gene>
<feature type="compositionally biased region" description="Low complexity" evidence="1">
    <location>
        <begin position="27"/>
        <end position="62"/>
    </location>
</feature>
<feature type="non-terminal residue" evidence="3">
    <location>
        <position position="116"/>
    </location>
</feature>
<feature type="compositionally biased region" description="Basic and acidic residues" evidence="1">
    <location>
        <begin position="106"/>
        <end position="116"/>
    </location>
</feature>
<evidence type="ECO:0000313" key="3">
    <source>
        <dbReference type="EMBL" id="KAH0549176.1"/>
    </source>
</evidence>
<evidence type="ECO:0000313" key="4">
    <source>
        <dbReference type="Proteomes" id="UP000826195"/>
    </source>
</evidence>
<feature type="region of interest" description="Disordered" evidence="1">
    <location>
        <begin position="27"/>
        <end position="116"/>
    </location>
</feature>
<sequence length="116" mass="12660">MALFRRSQLIILLCFLYVCHINVKASDSSVSNEELSSSSSPKTTESSDNSGSSESSESGETGVKNISNNTKVDSLDLSNIPEEGREVIGLPRRMKHRQGCPSGEVMDEHGQCRELI</sequence>
<dbReference type="Proteomes" id="UP000826195">
    <property type="component" value="Unassembled WGS sequence"/>
</dbReference>
<evidence type="ECO:0000256" key="1">
    <source>
        <dbReference type="SAM" id="MobiDB-lite"/>
    </source>
</evidence>
<keyword evidence="4" id="KW-1185">Reference proteome</keyword>
<feature type="signal peptide" evidence="2">
    <location>
        <begin position="1"/>
        <end position="25"/>
    </location>
</feature>
<evidence type="ECO:0000256" key="2">
    <source>
        <dbReference type="SAM" id="SignalP"/>
    </source>
</evidence>
<proteinExistence type="predicted"/>
<organism evidence="3 4">
    <name type="scientific">Cotesia glomerata</name>
    <name type="common">Lepidopteran parasitic wasp</name>
    <name type="synonym">Apanteles glomeratus</name>
    <dbReference type="NCBI Taxonomy" id="32391"/>
    <lineage>
        <taxon>Eukaryota</taxon>
        <taxon>Metazoa</taxon>
        <taxon>Ecdysozoa</taxon>
        <taxon>Arthropoda</taxon>
        <taxon>Hexapoda</taxon>
        <taxon>Insecta</taxon>
        <taxon>Pterygota</taxon>
        <taxon>Neoptera</taxon>
        <taxon>Endopterygota</taxon>
        <taxon>Hymenoptera</taxon>
        <taxon>Apocrita</taxon>
        <taxon>Ichneumonoidea</taxon>
        <taxon>Braconidae</taxon>
        <taxon>Microgastrinae</taxon>
        <taxon>Cotesia</taxon>
    </lineage>
</organism>
<keyword evidence="2" id="KW-0732">Signal</keyword>